<organism evidence="1 2">
    <name type="scientific">Triticum urartu</name>
    <name type="common">Red wild einkorn</name>
    <name type="synonym">Crithodium urartu</name>
    <dbReference type="NCBI Taxonomy" id="4572"/>
    <lineage>
        <taxon>Eukaryota</taxon>
        <taxon>Viridiplantae</taxon>
        <taxon>Streptophyta</taxon>
        <taxon>Embryophyta</taxon>
        <taxon>Tracheophyta</taxon>
        <taxon>Spermatophyta</taxon>
        <taxon>Magnoliopsida</taxon>
        <taxon>Liliopsida</taxon>
        <taxon>Poales</taxon>
        <taxon>Poaceae</taxon>
        <taxon>BOP clade</taxon>
        <taxon>Pooideae</taxon>
        <taxon>Triticodae</taxon>
        <taxon>Triticeae</taxon>
        <taxon>Triticinae</taxon>
        <taxon>Triticum</taxon>
    </lineage>
</organism>
<evidence type="ECO:0000313" key="2">
    <source>
        <dbReference type="Proteomes" id="UP000015106"/>
    </source>
</evidence>
<reference evidence="1" key="3">
    <citation type="submission" date="2022-06" db="UniProtKB">
        <authorList>
            <consortium name="EnsemblPlants"/>
        </authorList>
    </citation>
    <scope>IDENTIFICATION</scope>
</reference>
<reference evidence="1" key="2">
    <citation type="submission" date="2018-03" db="EMBL/GenBank/DDBJ databases">
        <title>The Triticum urartu genome reveals the dynamic nature of wheat genome evolution.</title>
        <authorList>
            <person name="Ling H."/>
            <person name="Ma B."/>
            <person name="Shi X."/>
            <person name="Liu H."/>
            <person name="Dong L."/>
            <person name="Sun H."/>
            <person name="Cao Y."/>
            <person name="Gao Q."/>
            <person name="Zheng S."/>
            <person name="Li Y."/>
            <person name="Yu Y."/>
            <person name="Du H."/>
            <person name="Qi M."/>
            <person name="Li Y."/>
            <person name="Yu H."/>
            <person name="Cui Y."/>
            <person name="Wang N."/>
            <person name="Chen C."/>
            <person name="Wu H."/>
            <person name="Zhao Y."/>
            <person name="Zhang J."/>
            <person name="Li Y."/>
            <person name="Zhou W."/>
            <person name="Zhang B."/>
            <person name="Hu W."/>
            <person name="Eijk M."/>
            <person name="Tang J."/>
            <person name="Witsenboer H."/>
            <person name="Zhao S."/>
            <person name="Li Z."/>
            <person name="Zhang A."/>
            <person name="Wang D."/>
            <person name="Liang C."/>
        </authorList>
    </citation>
    <scope>NUCLEOTIDE SEQUENCE [LARGE SCALE GENOMIC DNA]</scope>
    <source>
        <strain evidence="1">cv. G1812</strain>
    </source>
</reference>
<protein>
    <submittedName>
        <fullName evidence="1">Uncharacterized protein</fullName>
    </submittedName>
</protein>
<keyword evidence="2" id="KW-1185">Reference proteome</keyword>
<dbReference type="EnsemblPlants" id="TuG1812G0600000875.01.T01">
    <property type="protein sequence ID" value="TuG1812G0600000875.01.T01"/>
    <property type="gene ID" value="TuG1812G0600000875.01"/>
</dbReference>
<evidence type="ECO:0000313" key="1">
    <source>
        <dbReference type="EnsemblPlants" id="TuG1812G0600000875.01.T01"/>
    </source>
</evidence>
<dbReference type="Gramene" id="TuG1812G0600000875.01.T01">
    <property type="protein sequence ID" value="TuG1812G0600000875.01.T01"/>
    <property type="gene ID" value="TuG1812G0600000875.01"/>
</dbReference>
<reference evidence="2" key="1">
    <citation type="journal article" date="2013" name="Nature">
        <title>Draft genome of the wheat A-genome progenitor Triticum urartu.</title>
        <authorList>
            <person name="Ling H.Q."/>
            <person name="Zhao S."/>
            <person name="Liu D."/>
            <person name="Wang J."/>
            <person name="Sun H."/>
            <person name="Zhang C."/>
            <person name="Fan H."/>
            <person name="Li D."/>
            <person name="Dong L."/>
            <person name="Tao Y."/>
            <person name="Gao C."/>
            <person name="Wu H."/>
            <person name="Li Y."/>
            <person name="Cui Y."/>
            <person name="Guo X."/>
            <person name="Zheng S."/>
            <person name="Wang B."/>
            <person name="Yu K."/>
            <person name="Liang Q."/>
            <person name="Yang W."/>
            <person name="Lou X."/>
            <person name="Chen J."/>
            <person name="Feng M."/>
            <person name="Jian J."/>
            <person name="Zhang X."/>
            <person name="Luo G."/>
            <person name="Jiang Y."/>
            <person name="Liu J."/>
            <person name="Wang Z."/>
            <person name="Sha Y."/>
            <person name="Zhang B."/>
            <person name="Wu H."/>
            <person name="Tang D."/>
            <person name="Shen Q."/>
            <person name="Xue P."/>
            <person name="Zou S."/>
            <person name="Wang X."/>
            <person name="Liu X."/>
            <person name="Wang F."/>
            <person name="Yang Y."/>
            <person name="An X."/>
            <person name="Dong Z."/>
            <person name="Zhang K."/>
            <person name="Zhang X."/>
            <person name="Luo M.C."/>
            <person name="Dvorak J."/>
            <person name="Tong Y."/>
            <person name="Wang J."/>
            <person name="Yang H."/>
            <person name="Li Z."/>
            <person name="Wang D."/>
            <person name="Zhang A."/>
            <person name="Wang J."/>
        </authorList>
    </citation>
    <scope>NUCLEOTIDE SEQUENCE</scope>
    <source>
        <strain evidence="2">cv. G1812</strain>
    </source>
</reference>
<name>A0A8R7UR51_TRIUA</name>
<dbReference type="AlphaFoldDB" id="A0A8R7UR51"/>
<proteinExistence type="predicted"/>
<dbReference type="Proteomes" id="UP000015106">
    <property type="component" value="Chromosome 6"/>
</dbReference>
<accession>A0A8R7UR51</accession>
<sequence>MRRHSRFYQNRQRIRAMLWCKLSPQIVLQGRPWDAMRWFDLVGHDANFDLDHGAGLVYGTGRFSSIWRDWTVENIY</sequence>